<dbReference type="Pfam" id="PF13304">
    <property type="entry name" value="AAA_21"/>
    <property type="match status" value="1"/>
</dbReference>
<evidence type="ECO:0000313" key="2">
    <source>
        <dbReference type="EMBL" id="KHD08451.2"/>
    </source>
</evidence>
<accession>A0A0A6RX58</accession>
<dbReference type="InterPro" id="IPR027417">
    <property type="entry name" value="P-loop_NTPase"/>
</dbReference>
<feature type="domain" description="AAA+ ATPase" evidence="1">
    <location>
        <begin position="34"/>
        <end position="342"/>
    </location>
</feature>
<dbReference type="InterPro" id="IPR003959">
    <property type="entry name" value="ATPase_AAA_core"/>
</dbReference>
<dbReference type="EMBL" id="JSZA02000019">
    <property type="protein sequence ID" value="KHD08451.2"/>
    <property type="molecule type" value="Genomic_DNA"/>
</dbReference>
<dbReference type="GO" id="GO:0000731">
    <property type="term" value="P:DNA synthesis involved in DNA repair"/>
    <property type="evidence" value="ECO:0007669"/>
    <property type="project" value="TreeGrafter"/>
</dbReference>
<dbReference type="InterPro" id="IPR038729">
    <property type="entry name" value="Rad50/SbcC_AAA"/>
</dbReference>
<dbReference type="InterPro" id="IPR003593">
    <property type="entry name" value="AAA+_ATPase"/>
</dbReference>
<dbReference type="PANTHER" id="PTHR32182">
    <property type="entry name" value="DNA REPLICATION AND REPAIR PROTEIN RECF"/>
    <property type="match status" value="1"/>
</dbReference>
<proteinExistence type="predicted"/>
<dbReference type="GO" id="GO:0006302">
    <property type="term" value="P:double-strand break repair"/>
    <property type="evidence" value="ECO:0007669"/>
    <property type="project" value="TreeGrafter"/>
</dbReference>
<dbReference type="SUPFAM" id="SSF52540">
    <property type="entry name" value="P-loop containing nucleoside triphosphate hydrolases"/>
    <property type="match status" value="1"/>
</dbReference>
<comment type="caution">
    <text evidence="2">The sequence shown here is derived from an EMBL/GenBank/DDBJ whole genome shotgun (WGS) entry which is preliminary data.</text>
</comment>
<gene>
    <name evidence="2" type="ORF">PN36_06680</name>
</gene>
<sequence>MNKNKFEIFQPELRLKKLSLENFRGFDKLELALQADLTVLIGKNGSGKTAILDCIAKLLTDFENKIRANGERKELRKVFGSLDIKTGTKKSINTLFLSFANQEFWWENSLGEQLGLKHCDFSQLNELIGRFYSQTEFNLPLMVYYPASNAPVNTIDFKNASDDFDTSVWTAYDKALDSNSFDFISFFNWYKWQENIEKQLGENLVINVVRDAIYQILSFDNQQFNHLSINWLNNPSGEIIIHKDEIPLNINQLSSGEKTLLSLVADLARRLAIANPHRKNPLLGNGVVLIDEVDLHLHPRWQRAVIPQLQKTFPNCQFIVTTHSPLVLSQVSPQNVVILEDFKAVKNIPHTFGRDTNSLLYELMGVTQRPEEMQQKLNEGYDLIDNGELEQAQAYFKKLSELFLGANDPDIVHSETVINFMKD</sequence>
<dbReference type="GO" id="GO:0005524">
    <property type="term" value="F:ATP binding"/>
    <property type="evidence" value="ECO:0007669"/>
    <property type="project" value="InterPro"/>
</dbReference>
<name>A0A0A6RX58_9GAMM</name>
<evidence type="ECO:0000259" key="1">
    <source>
        <dbReference type="SMART" id="SM00382"/>
    </source>
</evidence>
<dbReference type="GO" id="GO:0016887">
    <property type="term" value="F:ATP hydrolysis activity"/>
    <property type="evidence" value="ECO:0007669"/>
    <property type="project" value="InterPro"/>
</dbReference>
<protein>
    <recommendedName>
        <fullName evidence="1">AAA+ ATPase domain-containing protein</fullName>
    </recommendedName>
</protein>
<dbReference type="Gene3D" id="3.40.50.300">
    <property type="entry name" value="P-loop containing nucleotide triphosphate hydrolases"/>
    <property type="match status" value="2"/>
</dbReference>
<keyword evidence="3" id="KW-1185">Reference proteome</keyword>
<dbReference type="PANTHER" id="PTHR32182:SF23">
    <property type="entry name" value="ATP BINDING PROTEIN"/>
    <property type="match status" value="1"/>
</dbReference>
<dbReference type="SMART" id="SM00382">
    <property type="entry name" value="AAA"/>
    <property type="match status" value="1"/>
</dbReference>
<organism evidence="2 3">
    <name type="scientific">Candidatus Thiomargarita nelsonii</name>
    <dbReference type="NCBI Taxonomy" id="1003181"/>
    <lineage>
        <taxon>Bacteria</taxon>
        <taxon>Pseudomonadati</taxon>
        <taxon>Pseudomonadota</taxon>
        <taxon>Gammaproteobacteria</taxon>
        <taxon>Thiotrichales</taxon>
        <taxon>Thiotrichaceae</taxon>
        <taxon>Thiomargarita</taxon>
    </lineage>
</organism>
<dbReference type="Pfam" id="PF13476">
    <property type="entry name" value="AAA_23"/>
    <property type="match status" value="1"/>
</dbReference>
<dbReference type="AlphaFoldDB" id="A0A0A6RX58"/>
<reference evidence="2 3" key="1">
    <citation type="journal article" date="2016" name="Front. Microbiol.">
        <title>Single-Cell (Meta-)Genomics of a Dimorphic Candidatus Thiomargarita nelsonii Reveals Genomic Plasticity.</title>
        <authorList>
            <person name="Flood B.E."/>
            <person name="Fliss P."/>
            <person name="Jones D.S."/>
            <person name="Dick G.J."/>
            <person name="Jain S."/>
            <person name="Kaster A.K."/>
            <person name="Winkel M."/>
            <person name="Mussmann M."/>
            <person name="Bailey J."/>
        </authorList>
    </citation>
    <scope>NUCLEOTIDE SEQUENCE [LARGE SCALE GENOMIC DNA]</scope>
    <source>
        <strain evidence="2">Hydrate Ridge</strain>
    </source>
</reference>
<evidence type="ECO:0000313" key="3">
    <source>
        <dbReference type="Proteomes" id="UP000030428"/>
    </source>
</evidence>
<dbReference type="Proteomes" id="UP000030428">
    <property type="component" value="Unassembled WGS sequence"/>
</dbReference>